<dbReference type="InterPro" id="IPR018958">
    <property type="entry name" value="Knr4/Smi1-like_dom"/>
</dbReference>
<dbReference type="InterPro" id="IPR037883">
    <property type="entry name" value="Knr4/Smi1-like_sf"/>
</dbReference>
<dbReference type="Pfam" id="PF09346">
    <property type="entry name" value="SMI1_KNR4"/>
    <property type="match status" value="1"/>
</dbReference>
<reference evidence="2 3" key="1">
    <citation type="journal article" date="2018" name="Front. Microbiol.">
        <title>Genome Sequencing of Streptomyces atratus SCSIOZH16 and Activation Production of Nocardamine via Metabolic Engineering.</title>
        <authorList>
            <person name="Li Y."/>
            <person name="Zhang C."/>
            <person name="Liu C."/>
            <person name="Ju J."/>
            <person name="Ma J."/>
        </authorList>
    </citation>
    <scope>NUCLEOTIDE SEQUENCE [LARGE SCALE GENOMIC DNA]</scope>
    <source>
        <strain evidence="2 3">SCSIO_ZH16</strain>
    </source>
</reference>
<dbReference type="KEGG" id="sata:C5746_35250"/>
<dbReference type="EMBL" id="CP027306">
    <property type="protein sequence ID" value="AXE81340.1"/>
    <property type="molecule type" value="Genomic_DNA"/>
</dbReference>
<dbReference type="Pfam" id="PF20062">
    <property type="entry name" value="DUF6461"/>
    <property type="match status" value="1"/>
</dbReference>
<feature type="domain" description="Knr4/Smi1-like" evidence="1">
    <location>
        <begin position="63"/>
        <end position="283"/>
    </location>
</feature>
<dbReference type="PANTHER" id="PTHR47432:SF1">
    <property type="entry name" value="CELL WALL ASSEMBLY REGULATOR SMI1"/>
    <property type="match status" value="1"/>
</dbReference>
<name>A0A2Z5JLM1_STRAR</name>
<dbReference type="PANTHER" id="PTHR47432">
    <property type="entry name" value="CELL WALL ASSEMBLY REGULATOR SMI1"/>
    <property type="match status" value="1"/>
</dbReference>
<gene>
    <name evidence="2" type="ORF">C5746_35250</name>
</gene>
<evidence type="ECO:0000313" key="2">
    <source>
        <dbReference type="EMBL" id="AXE81340.1"/>
    </source>
</evidence>
<dbReference type="InterPro" id="IPR051873">
    <property type="entry name" value="KNR4/SMI1_regulator"/>
</dbReference>
<protein>
    <recommendedName>
        <fullName evidence="1">Knr4/Smi1-like domain-containing protein</fullName>
    </recommendedName>
</protein>
<dbReference type="InterPro" id="IPR045592">
    <property type="entry name" value="DUF6461"/>
</dbReference>
<dbReference type="SMART" id="SM00860">
    <property type="entry name" value="SMI1_KNR4"/>
    <property type="match status" value="1"/>
</dbReference>
<organism evidence="2 3">
    <name type="scientific">Streptomyces atratus</name>
    <dbReference type="NCBI Taxonomy" id="1893"/>
    <lineage>
        <taxon>Bacteria</taxon>
        <taxon>Bacillati</taxon>
        <taxon>Actinomycetota</taxon>
        <taxon>Actinomycetes</taxon>
        <taxon>Kitasatosporales</taxon>
        <taxon>Streptomycetaceae</taxon>
        <taxon>Streptomyces</taxon>
    </lineage>
</organism>
<proteinExistence type="predicted"/>
<evidence type="ECO:0000259" key="1">
    <source>
        <dbReference type="SMART" id="SM00860"/>
    </source>
</evidence>
<dbReference type="Proteomes" id="UP000252698">
    <property type="component" value="Chromosome"/>
</dbReference>
<evidence type="ECO:0000313" key="3">
    <source>
        <dbReference type="Proteomes" id="UP000252698"/>
    </source>
</evidence>
<dbReference type="SUPFAM" id="SSF160631">
    <property type="entry name" value="SMI1/KNR4-like"/>
    <property type="match status" value="1"/>
</dbReference>
<dbReference type="AlphaFoldDB" id="A0A2Z5JLM1"/>
<sequence length="606" mass="66086">MPRPDTPPGRCPAVSRFSEGACRVSGGCDHPFMTVRPVSESWQRIEMWLAVHAPRTFASLSQPASADAISAAADELGMRFPADLVESLLRHDGVARGDGGFAFPGGEVLMSLEGLLERGRMYKQLWGRDHEIIESGYWNPEFLMFAERNVTPDGLALDCRSGATFGALGWHFKGEGTSFGQWASLAAFLHELAECLEHGHAMGWPRKCVPVAWQGALLWEEAPEPPSALRSVFELAAAASAPAVPEPEYGHVPPIVEDGWAGGYHAFCLTFVHGVDEAELLRRFGALHETWRPRSRAEARDDAARWTSGYLPVVRAGSCGQWAFGIEEGVGEGARGEVLRRLSHGSQAVSVAFSGFTRLSFYEDGQLVTVYDTRRAYQLPGEADPFGVFPALPAHDAAAGRLLPDGRAVWSFSEQEPARQRSALQQVCEVVRDHFGIGLPSEALSGDLTSAHVLPLLPAPHGRTRPPAEVAEYITTAPEAYLRPTLGAQLASAAADNGLDIYPEILEAVHRAERDEEHGIDQTSPLGVRLRLILAEAGAVRRCPRDDNGQPLLGGHDIFAWQQRANTARAFIEALSLPLREAIGVVVHERRDPRWREQLVAQLTGK</sequence>
<accession>A0A2Z5JLM1</accession>